<dbReference type="Proteomes" id="UP000737113">
    <property type="component" value="Unassembled WGS sequence"/>
</dbReference>
<feature type="signal peptide" evidence="1">
    <location>
        <begin position="1"/>
        <end position="21"/>
    </location>
</feature>
<protein>
    <submittedName>
        <fullName evidence="3">MSHA biogenesis protein MshQ</fullName>
    </submittedName>
</protein>
<comment type="caution">
    <text evidence="3">The sequence shown here is derived from an EMBL/GenBank/DDBJ whole genome shotgun (WGS) entry which is preliminary data.</text>
</comment>
<reference evidence="3" key="1">
    <citation type="submission" date="2020-04" db="EMBL/GenBank/DDBJ databases">
        <title>Description of Shewanella salipaludis sp. nov., isolated from a salt marsh.</title>
        <authorList>
            <person name="Park S."/>
            <person name="Yoon J.-H."/>
        </authorList>
    </citation>
    <scope>NUCLEOTIDE SEQUENCE</scope>
    <source>
        <strain evidence="3">SHSM-M6</strain>
    </source>
</reference>
<evidence type="ECO:0000259" key="2">
    <source>
        <dbReference type="Pfam" id="PF20419"/>
    </source>
</evidence>
<dbReference type="Gene3D" id="2.60.120.200">
    <property type="match status" value="1"/>
</dbReference>
<feature type="chain" id="PRO_5037860857" evidence="1">
    <location>
        <begin position="22"/>
        <end position="1473"/>
    </location>
</feature>
<gene>
    <name evidence="3" type="ORF">HC757_08565</name>
</gene>
<dbReference type="RefSeq" id="WP_169563896.1">
    <property type="nucleotide sequence ID" value="NZ_JAAXYH010000004.1"/>
</dbReference>
<keyword evidence="1" id="KW-0732">Signal</keyword>
<evidence type="ECO:0000313" key="4">
    <source>
        <dbReference type="Proteomes" id="UP000737113"/>
    </source>
</evidence>
<dbReference type="InterPro" id="IPR013320">
    <property type="entry name" value="ConA-like_dom_sf"/>
</dbReference>
<keyword evidence="4" id="KW-1185">Reference proteome</keyword>
<organism evidence="3 4">
    <name type="scientific">Shewanella salipaludis</name>
    <dbReference type="NCBI Taxonomy" id="2723052"/>
    <lineage>
        <taxon>Bacteria</taxon>
        <taxon>Pseudomonadati</taxon>
        <taxon>Pseudomonadota</taxon>
        <taxon>Gammaproteobacteria</taxon>
        <taxon>Alteromonadales</taxon>
        <taxon>Shewanellaceae</taxon>
        <taxon>Shewanella</taxon>
    </lineage>
</organism>
<dbReference type="SUPFAM" id="SSF49899">
    <property type="entry name" value="Concanavalin A-like lectins/glucanases"/>
    <property type="match status" value="1"/>
</dbReference>
<dbReference type="InterPro" id="IPR046524">
    <property type="entry name" value="DUF6701"/>
</dbReference>
<accession>A0A972FS66</accession>
<proteinExistence type="predicted"/>
<sequence>MTRTLQILTALLLLLPTLLQAAPQCDAIFTSEPSDNQGTVLTPPADMPSLGDLYCNRNGCSGHSSSFSPGDYNFGSGYLGSKSSISTQGPTTRLYFDSLTMDNATMNAFGNTENLFIYIRGSLSISGKNYINGIVYVAGSVSLSGNARIDGALAAGGAMSISGNSGVNYDAAAVDNADFGGSCENAQNPGPGEALALQFGKASSTSVSFDTPFPDGVTPLVFLMPTIDSNAPKSSDGPASVFLGTVSGSGFSWSQQEPPGNTVASQTMAEVHWLAVAPGTYTLPDGSKLKAGSVTTNHALNLAYSDWVDVPLATGLDVVLNQLQSRNNSCWLTSVSQPYTGGIQLNLDTSEAYDYYNGTVYCRPGGNWALPHDETIGYLALQPGSGSLTLNGEQLNYQFGTGVTHGGGSNDASLSQQCSYHTDLTGFGAVPTLVAGKSSRAGVNGGWLRRCDLSATRVSMVNDEDTYYYSDREHGAENYGFVALEKVQPSLTCISDSFSGSSLGGNWVSSRSSGDFTPSVVDNKLRMTQAEVEQATAVTFQRLFPAADNLITLEFDQYAYGGSGADGMALVLSDAAVTPQPGAFGGPLGYGFKPGIPGFAGGWLGVGIDEYGNFSAEGGGNSIGTRRQAVVVRGSGSGESGYNYLHGSCNDGSSNSGGDCLSPAVDNNYVTPAHRYRLTIDSRVAGHSWVTVERDSGSGFVALVPTFDALAESGQAQVPDKLLLSLTGSTGSETNVHEIDNIEVCAIQSDPVDAQIDHFQFEHTGNGLTCDASSLTLYACANADCSELVSGEVTANLSPATLPGGGWVGGSVARFSGGSTQLKLRKNSAGSVTVGVTGSTPSTKPLSQTLCRQGSGPLSRDACTLDFADAGFIFDVPDKLANKPADNIWLKAVKKDDGTQACVAAFAGEDKPLEFWSDYVLPTVRAASQEVTLATGSSGPVPVSNQASVATDITLSFDAQGQASFLVNYPDAGKMQLNARYTGTGEESGLVMTGADQFVSVPVGLCVKAVGTDASCSAGDVSCSIYKKAGEEFDLTVQGMAWQAGNTKTSDFCANSTTTPNYAPIGKIKLASELVAPSSGVAGGVGQTEYDHVAAASNLNLVKQSINEVGVFKFTAESPADYLGANLSTEDLGIQNLLAKTASVGRFTPGYLGITPNTPKLAPSCGVFTYLDQPFSFTTGAEPKLDIQGYSLKGEVTHNYQVEDWWRYQNAWTGRSYQDQSGSASVEAGAVAPGTVELSPTDAAAVKNAYLMNARLLYHKIPPLSVTPFSGQLDLVLTAEDLKDADGICYQLQAAGACIGYVFEGIQFDESRSQSSDMRHGRIQMDNTYGAETERLTMAARTEYWSGASWVTNVDDACTSVVPGLTSQLDDADGYNYAPDLLTDQSVTRSDEAASGMAKAAAGEFSLYWRALAAGDAAPYRGQVTAPLPVPDWLKWYWNWDEADANALSDPRASAYFGRYRGHDKIIYWRELH</sequence>
<evidence type="ECO:0000313" key="3">
    <source>
        <dbReference type="EMBL" id="NMH65223.1"/>
    </source>
</evidence>
<name>A0A972FS66_9GAMM</name>
<dbReference type="EMBL" id="JAAXYH010000004">
    <property type="protein sequence ID" value="NMH65223.1"/>
    <property type="molecule type" value="Genomic_DNA"/>
</dbReference>
<feature type="domain" description="DUF6701" evidence="2">
    <location>
        <begin position="848"/>
        <end position="1471"/>
    </location>
</feature>
<evidence type="ECO:0000256" key="1">
    <source>
        <dbReference type="SAM" id="SignalP"/>
    </source>
</evidence>
<dbReference type="Pfam" id="PF20419">
    <property type="entry name" value="DUF6701"/>
    <property type="match status" value="1"/>
</dbReference>